<gene>
    <name evidence="14" type="ORF">L210DRAFT_3572576</name>
</gene>
<reference evidence="14" key="2">
    <citation type="journal article" date="2020" name="Nat. Commun.">
        <title>Large-scale genome sequencing of mycorrhizal fungi provides insights into the early evolution of symbiotic traits.</title>
        <authorList>
            <person name="Miyauchi S."/>
            <person name="Kiss E."/>
            <person name="Kuo A."/>
            <person name="Drula E."/>
            <person name="Kohler A."/>
            <person name="Sanchez-Garcia M."/>
            <person name="Morin E."/>
            <person name="Andreopoulos B."/>
            <person name="Barry K.W."/>
            <person name="Bonito G."/>
            <person name="Buee M."/>
            <person name="Carver A."/>
            <person name="Chen C."/>
            <person name="Cichocki N."/>
            <person name="Clum A."/>
            <person name="Culley D."/>
            <person name="Crous P.W."/>
            <person name="Fauchery L."/>
            <person name="Girlanda M."/>
            <person name="Hayes R.D."/>
            <person name="Keri Z."/>
            <person name="LaButti K."/>
            <person name="Lipzen A."/>
            <person name="Lombard V."/>
            <person name="Magnuson J."/>
            <person name="Maillard F."/>
            <person name="Murat C."/>
            <person name="Nolan M."/>
            <person name="Ohm R.A."/>
            <person name="Pangilinan J."/>
            <person name="Pereira M.F."/>
            <person name="Perotto S."/>
            <person name="Peter M."/>
            <person name="Pfister S."/>
            <person name="Riley R."/>
            <person name="Sitrit Y."/>
            <person name="Stielow J.B."/>
            <person name="Szollosi G."/>
            <person name="Zifcakova L."/>
            <person name="Stursova M."/>
            <person name="Spatafora J.W."/>
            <person name="Tedersoo L."/>
            <person name="Vaario L.M."/>
            <person name="Yamada A."/>
            <person name="Yan M."/>
            <person name="Wang P."/>
            <person name="Xu J."/>
            <person name="Bruns T."/>
            <person name="Baldrian P."/>
            <person name="Vilgalys R."/>
            <person name="Dunand C."/>
            <person name="Henrissat B."/>
            <person name="Grigoriev I.V."/>
            <person name="Hibbett D."/>
            <person name="Nagy L.G."/>
            <person name="Martin F.M."/>
        </authorList>
    </citation>
    <scope>NUCLEOTIDE SEQUENCE</scope>
    <source>
        <strain evidence="14">BED1</strain>
    </source>
</reference>
<evidence type="ECO:0000256" key="9">
    <source>
        <dbReference type="ARBA" id="ARBA00023002"/>
    </source>
</evidence>
<dbReference type="InterPro" id="IPR001128">
    <property type="entry name" value="Cyt_P450"/>
</dbReference>
<evidence type="ECO:0000256" key="13">
    <source>
        <dbReference type="PIRSR" id="PIRSR602401-1"/>
    </source>
</evidence>
<evidence type="ECO:0000256" key="3">
    <source>
        <dbReference type="ARBA" id="ARBA00004721"/>
    </source>
</evidence>
<sequence length="541" mass="60368">MVSGIVAASLTAIALVYVLFRRSTRPSLSRIRGPKSPSFALGNLLELFQRPVGQADFEWQSLYGNIVRFKTVFGGDQLLVADPKALQWIFNASAYRYPKQPNLRVISRMINGRGVVWADGDDHKRQRKVLLPGFGGPESKAFLSVFKGCAESMCTKWAEIIESSADQRAVFNVTAWLSRGTLDAIGQAAFDVQFGTFRNDEHPLVRKYANLLSDIFGRPSTQQIFIQAASKYFPPWILEWMTDHGSNSRLERAREVKKMVTEVGKKMVQERAETLLEGKGNRDVFSLLVKANMDTEAKNKLTEEELLAQMCTILLAGHETTSNSLSWILLELARHPKMQSRLRTEIRETEAAIRARGDTQFTMADFDAMPFTSAVIKEGLRYHPVVPHVHRIAGRDDVLPLSQPITTESGEVTNEIFVPKGTRIVASIAAYNRNTELWGDDAHEFNPDRWLDGVASGKKPVSIGVYSNLMTFIGGVRACLGWRFAVIEIQAFLVEIIGKFELTMTDRSERVCRAPSLVMVPMVDGELELGSQLPLAVSVAS</sequence>
<dbReference type="PANTHER" id="PTHR24305">
    <property type="entry name" value="CYTOCHROME P450"/>
    <property type="match status" value="1"/>
</dbReference>
<comment type="pathway">
    <text evidence="3">Secondary metabolite biosynthesis; terpenoid biosynthesis.</text>
</comment>
<dbReference type="CDD" id="cd11069">
    <property type="entry name" value="CYP_FUM15-like"/>
    <property type="match status" value="1"/>
</dbReference>
<keyword evidence="15" id="KW-1185">Reference proteome</keyword>
<keyword evidence="11" id="KW-0503">Monooxygenase</keyword>
<keyword evidence="9" id="KW-0560">Oxidoreductase</keyword>
<dbReference type="Pfam" id="PF00067">
    <property type="entry name" value="p450"/>
    <property type="match status" value="1"/>
</dbReference>
<protein>
    <submittedName>
        <fullName evidence="14">Cytochrome P450</fullName>
    </submittedName>
</protein>
<evidence type="ECO:0000256" key="7">
    <source>
        <dbReference type="ARBA" id="ARBA00022723"/>
    </source>
</evidence>
<evidence type="ECO:0000256" key="12">
    <source>
        <dbReference type="ARBA" id="ARBA00023136"/>
    </source>
</evidence>
<reference evidence="14" key="1">
    <citation type="submission" date="2019-10" db="EMBL/GenBank/DDBJ databases">
        <authorList>
            <consortium name="DOE Joint Genome Institute"/>
            <person name="Kuo A."/>
            <person name="Miyauchi S."/>
            <person name="Kiss E."/>
            <person name="Drula E."/>
            <person name="Kohler A."/>
            <person name="Sanchez-Garcia M."/>
            <person name="Andreopoulos B."/>
            <person name="Barry K.W."/>
            <person name="Bonito G."/>
            <person name="Buee M."/>
            <person name="Carver A."/>
            <person name="Chen C."/>
            <person name="Cichocki N."/>
            <person name="Clum A."/>
            <person name="Culley D."/>
            <person name="Crous P.W."/>
            <person name="Fauchery L."/>
            <person name="Girlanda M."/>
            <person name="Hayes R."/>
            <person name="Keri Z."/>
            <person name="LaButti K."/>
            <person name="Lipzen A."/>
            <person name="Lombard V."/>
            <person name="Magnuson J."/>
            <person name="Maillard F."/>
            <person name="Morin E."/>
            <person name="Murat C."/>
            <person name="Nolan M."/>
            <person name="Ohm R."/>
            <person name="Pangilinan J."/>
            <person name="Pereira M."/>
            <person name="Perotto S."/>
            <person name="Peter M."/>
            <person name="Riley R."/>
            <person name="Sitrit Y."/>
            <person name="Stielow B."/>
            <person name="Szollosi G."/>
            <person name="Zifcakova L."/>
            <person name="Stursova M."/>
            <person name="Spatafora J.W."/>
            <person name="Tedersoo L."/>
            <person name="Vaario L.-M."/>
            <person name="Yamada A."/>
            <person name="Yan M."/>
            <person name="Wang P."/>
            <person name="Xu J."/>
            <person name="Bruns T."/>
            <person name="Baldrian P."/>
            <person name="Vilgalys R."/>
            <person name="Henrissat B."/>
            <person name="Grigoriev I.V."/>
            <person name="Hibbett D."/>
            <person name="Nagy L.G."/>
            <person name="Martin F.M."/>
        </authorList>
    </citation>
    <scope>NUCLEOTIDE SEQUENCE</scope>
    <source>
        <strain evidence="14">BED1</strain>
    </source>
</reference>
<evidence type="ECO:0000256" key="8">
    <source>
        <dbReference type="ARBA" id="ARBA00022989"/>
    </source>
</evidence>
<dbReference type="Gene3D" id="1.10.630.10">
    <property type="entry name" value="Cytochrome P450"/>
    <property type="match status" value="1"/>
</dbReference>
<dbReference type="PRINTS" id="PR00463">
    <property type="entry name" value="EP450I"/>
</dbReference>
<keyword evidence="5 13" id="KW-0349">Heme</keyword>
<accession>A0AAD4BDY8</accession>
<comment type="subcellular location">
    <subcellularLocation>
        <location evidence="2">Membrane</location>
    </subcellularLocation>
</comment>
<keyword evidence="10 13" id="KW-0408">Iron</keyword>
<keyword evidence="6" id="KW-0812">Transmembrane</keyword>
<dbReference type="GO" id="GO:0005506">
    <property type="term" value="F:iron ion binding"/>
    <property type="evidence" value="ECO:0007669"/>
    <property type="project" value="InterPro"/>
</dbReference>
<dbReference type="GO" id="GO:0020037">
    <property type="term" value="F:heme binding"/>
    <property type="evidence" value="ECO:0007669"/>
    <property type="project" value="InterPro"/>
</dbReference>
<evidence type="ECO:0000256" key="6">
    <source>
        <dbReference type="ARBA" id="ARBA00022692"/>
    </source>
</evidence>
<dbReference type="InterPro" id="IPR050121">
    <property type="entry name" value="Cytochrome_P450_monoxygenase"/>
</dbReference>
<name>A0AAD4BDY8_BOLED</name>
<keyword evidence="7 13" id="KW-0479">Metal-binding</keyword>
<evidence type="ECO:0000256" key="10">
    <source>
        <dbReference type="ARBA" id="ARBA00023004"/>
    </source>
</evidence>
<dbReference type="AlphaFoldDB" id="A0AAD4BDY8"/>
<dbReference type="PANTHER" id="PTHR24305:SF166">
    <property type="entry name" value="CYTOCHROME P450 12A4, MITOCHONDRIAL-RELATED"/>
    <property type="match status" value="1"/>
</dbReference>
<proteinExistence type="inferred from homology"/>
<dbReference type="GO" id="GO:0016020">
    <property type="term" value="C:membrane"/>
    <property type="evidence" value="ECO:0007669"/>
    <property type="project" value="UniProtKB-SubCell"/>
</dbReference>
<comment type="caution">
    <text evidence="14">The sequence shown here is derived from an EMBL/GenBank/DDBJ whole genome shotgun (WGS) entry which is preliminary data.</text>
</comment>
<evidence type="ECO:0000256" key="2">
    <source>
        <dbReference type="ARBA" id="ARBA00004370"/>
    </source>
</evidence>
<evidence type="ECO:0000256" key="5">
    <source>
        <dbReference type="ARBA" id="ARBA00022617"/>
    </source>
</evidence>
<dbReference type="SUPFAM" id="SSF48264">
    <property type="entry name" value="Cytochrome P450"/>
    <property type="match status" value="1"/>
</dbReference>
<dbReference type="InterPro" id="IPR002401">
    <property type="entry name" value="Cyt_P450_E_grp-I"/>
</dbReference>
<dbReference type="PRINTS" id="PR00385">
    <property type="entry name" value="P450"/>
</dbReference>
<dbReference type="EMBL" id="WHUW01000139">
    <property type="protein sequence ID" value="KAF8421541.1"/>
    <property type="molecule type" value="Genomic_DNA"/>
</dbReference>
<dbReference type="InterPro" id="IPR036396">
    <property type="entry name" value="Cyt_P450_sf"/>
</dbReference>
<evidence type="ECO:0000313" key="15">
    <source>
        <dbReference type="Proteomes" id="UP001194468"/>
    </source>
</evidence>
<dbReference type="Proteomes" id="UP001194468">
    <property type="component" value="Unassembled WGS sequence"/>
</dbReference>
<keyword evidence="12" id="KW-0472">Membrane</keyword>
<feature type="binding site" description="axial binding residue" evidence="13">
    <location>
        <position position="479"/>
    </location>
    <ligand>
        <name>heme</name>
        <dbReference type="ChEBI" id="CHEBI:30413"/>
    </ligand>
    <ligandPart>
        <name>Fe</name>
        <dbReference type="ChEBI" id="CHEBI:18248"/>
    </ligandPart>
</feature>
<organism evidence="14 15">
    <name type="scientific">Boletus edulis BED1</name>
    <dbReference type="NCBI Taxonomy" id="1328754"/>
    <lineage>
        <taxon>Eukaryota</taxon>
        <taxon>Fungi</taxon>
        <taxon>Dikarya</taxon>
        <taxon>Basidiomycota</taxon>
        <taxon>Agaricomycotina</taxon>
        <taxon>Agaricomycetes</taxon>
        <taxon>Agaricomycetidae</taxon>
        <taxon>Boletales</taxon>
        <taxon>Boletineae</taxon>
        <taxon>Boletaceae</taxon>
        <taxon>Boletoideae</taxon>
        <taxon>Boletus</taxon>
    </lineage>
</organism>
<dbReference type="GO" id="GO:0016705">
    <property type="term" value="F:oxidoreductase activity, acting on paired donors, with incorporation or reduction of molecular oxygen"/>
    <property type="evidence" value="ECO:0007669"/>
    <property type="project" value="InterPro"/>
</dbReference>
<keyword evidence="8" id="KW-1133">Transmembrane helix</keyword>
<evidence type="ECO:0000256" key="4">
    <source>
        <dbReference type="ARBA" id="ARBA00010617"/>
    </source>
</evidence>
<dbReference type="GO" id="GO:0004497">
    <property type="term" value="F:monooxygenase activity"/>
    <property type="evidence" value="ECO:0007669"/>
    <property type="project" value="UniProtKB-KW"/>
</dbReference>
<evidence type="ECO:0000256" key="1">
    <source>
        <dbReference type="ARBA" id="ARBA00001971"/>
    </source>
</evidence>
<evidence type="ECO:0000313" key="14">
    <source>
        <dbReference type="EMBL" id="KAF8421541.1"/>
    </source>
</evidence>
<comment type="similarity">
    <text evidence="4">Belongs to the cytochrome P450 family.</text>
</comment>
<comment type="cofactor">
    <cofactor evidence="1 13">
        <name>heme</name>
        <dbReference type="ChEBI" id="CHEBI:30413"/>
    </cofactor>
</comment>
<evidence type="ECO:0000256" key="11">
    <source>
        <dbReference type="ARBA" id="ARBA00023033"/>
    </source>
</evidence>